<dbReference type="EMBL" id="OUUW01000006">
    <property type="protein sequence ID" value="SPP81421.1"/>
    <property type="molecule type" value="Genomic_DNA"/>
</dbReference>
<dbReference type="GO" id="GO:0009235">
    <property type="term" value="P:cobalamin metabolic process"/>
    <property type="evidence" value="ECO:0007669"/>
    <property type="project" value="InterPro"/>
</dbReference>
<dbReference type="AlphaFoldDB" id="A0A3B0K8R8"/>
<sequence length="258" mass="29238">MHSLRVLVGCAMQRQGVLGRAVSSTNLCRLASSKWSIPEPTFVVDDPRDIELSDEEKSGPFVPNFPSLQCPELFFFPQFVSPAHHDYELMDEQLLQKGNAVMCHNGQRLCSDFELKVQPMPKLLISYLKSIFYRNCEGFQGFRDSMEFTTISLKFNCDVDLAINTFLEVAIREAHSIAEANYWVDFVNPHTGRAHYAPATAELSNCQNFGLAGQHWNYENVNGCTIVKDGFEKEFTGTIYTDAPVKIIKNWCCSEDEL</sequence>
<proteinExistence type="predicted"/>
<evidence type="ECO:0000313" key="2">
    <source>
        <dbReference type="Proteomes" id="UP000268350"/>
    </source>
</evidence>
<dbReference type="OMA" id="QHWNYEN"/>
<evidence type="ECO:0008006" key="3">
    <source>
        <dbReference type="Google" id="ProtNLM"/>
    </source>
</evidence>
<dbReference type="Pfam" id="PF10229">
    <property type="entry name" value="MMADHC"/>
    <property type="match status" value="1"/>
</dbReference>
<dbReference type="OrthoDB" id="10263782at2759"/>
<name>A0A3B0K8R8_DROGU</name>
<protein>
    <recommendedName>
        <fullName evidence="3">Methylmalonic aciduria and homocystinuria type D homolog, mitochondrial</fullName>
    </recommendedName>
</protein>
<gene>
    <name evidence="1" type="ORF">DGUA_6G013045</name>
</gene>
<dbReference type="InterPro" id="IPR019362">
    <property type="entry name" value="MMADHC"/>
</dbReference>
<dbReference type="PANTHER" id="PTHR13192">
    <property type="entry name" value="MY011 PROTEIN"/>
    <property type="match status" value="1"/>
</dbReference>
<dbReference type="Proteomes" id="UP000268350">
    <property type="component" value="Unassembled WGS sequence"/>
</dbReference>
<dbReference type="PANTHER" id="PTHR13192:SF3">
    <property type="entry name" value="COBALAMIN TRAFFICKING PROTEIN CBLD"/>
    <property type="match status" value="1"/>
</dbReference>
<evidence type="ECO:0000313" key="1">
    <source>
        <dbReference type="EMBL" id="SPP81421.1"/>
    </source>
</evidence>
<keyword evidence="2" id="KW-1185">Reference proteome</keyword>
<accession>A0A3B0K8R8</accession>
<reference evidence="2" key="1">
    <citation type="submission" date="2018-01" db="EMBL/GenBank/DDBJ databases">
        <authorList>
            <person name="Alioto T."/>
            <person name="Alioto T."/>
        </authorList>
    </citation>
    <scope>NUCLEOTIDE SEQUENCE [LARGE SCALE GENOMIC DNA]</scope>
</reference>
<organism evidence="1 2">
    <name type="scientific">Drosophila guanche</name>
    <name type="common">Fruit fly</name>
    <dbReference type="NCBI Taxonomy" id="7266"/>
    <lineage>
        <taxon>Eukaryota</taxon>
        <taxon>Metazoa</taxon>
        <taxon>Ecdysozoa</taxon>
        <taxon>Arthropoda</taxon>
        <taxon>Hexapoda</taxon>
        <taxon>Insecta</taxon>
        <taxon>Pterygota</taxon>
        <taxon>Neoptera</taxon>
        <taxon>Endopterygota</taxon>
        <taxon>Diptera</taxon>
        <taxon>Brachycera</taxon>
        <taxon>Muscomorpha</taxon>
        <taxon>Ephydroidea</taxon>
        <taxon>Drosophilidae</taxon>
        <taxon>Drosophila</taxon>
        <taxon>Sophophora</taxon>
    </lineage>
</organism>